<evidence type="ECO:0000313" key="14">
    <source>
        <dbReference type="Proteomes" id="UP000642876"/>
    </source>
</evidence>
<dbReference type="GO" id="GO:0005886">
    <property type="term" value="C:plasma membrane"/>
    <property type="evidence" value="ECO:0007669"/>
    <property type="project" value="UniProtKB-SubCell"/>
</dbReference>
<organism evidence="12 13">
    <name type="scientific">Corynebacterium lujinxingii</name>
    <dbReference type="NCBI Taxonomy" id="2763010"/>
    <lineage>
        <taxon>Bacteria</taxon>
        <taxon>Bacillati</taxon>
        <taxon>Actinomycetota</taxon>
        <taxon>Actinomycetes</taxon>
        <taxon>Mycobacteriales</taxon>
        <taxon>Corynebacteriaceae</taxon>
        <taxon>Corynebacterium</taxon>
    </lineage>
</organism>
<keyword evidence="2 10" id="KW-1003">Cell membrane</keyword>
<keyword evidence="10" id="KW-0813">Transport</keyword>
<evidence type="ECO:0000256" key="6">
    <source>
        <dbReference type="ARBA" id="ARBA00023303"/>
    </source>
</evidence>
<feature type="transmembrane region" description="Helical" evidence="10">
    <location>
        <begin position="92"/>
        <end position="117"/>
    </location>
</feature>
<evidence type="ECO:0000256" key="9">
    <source>
        <dbReference type="ARBA" id="ARBA00049940"/>
    </source>
</evidence>
<dbReference type="Proteomes" id="UP000642876">
    <property type="component" value="Unassembled WGS sequence"/>
</dbReference>
<keyword evidence="4 10" id="KW-1133">Transmembrane helix</keyword>
<evidence type="ECO:0000313" key="13">
    <source>
        <dbReference type="Proteomes" id="UP000516235"/>
    </source>
</evidence>
<evidence type="ECO:0000313" key="12">
    <source>
        <dbReference type="EMBL" id="QNP89886.1"/>
    </source>
</evidence>
<evidence type="ECO:0000256" key="2">
    <source>
        <dbReference type="ARBA" id="ARBA00022475"/>
    </source>
</evidence>
<evidence type="ECO:0000313" key="11">
    <source>
        <dbReference type="EMBL" id="MBC3179824.1"/>
    </source>
</evidence>
<keyword evidence="10" id="KW-0915">Sodium</keyword>
<comment type="similarity">
    <text evidence="7 10">Belongs to the fluoride channel Fluc/FEX (TC 1.A.43) family.</text>
</comment>
<evidence type="ECO:0000256" key="5">
    <source>
        <dbReference type="ARBA" id="ARBA00023136"/>
    </source>
</evidence>
<gene>
    <name evidence="10" type="primary">fluC</name>
    <name evidence="10" type="synonym">crcB</name>
    <name evidence="11" type="ORF">H7348_11010</name>
    <name evidence="12" type="ORF">IAU68_09460</name>
</gene>
<sequence>MSDIEWMFGAVVGVFVGGMLGGFVRWLIMSALARRPLVSTLVANVAASAVIGFTIFLPSFWQTAAGVGFAGALSTLSLLARQLGELIKAGKLLHAVEYATVTASFSVLAAALGSFLAR</sequence>
<comment type="subcellular location">
    <subcellularLocation>
        <location evidence="1 10">Cell membrane</location>
        <topology evidence="1 10">Multi-pass membrane protein</topology>
    </subcellularLocation>
</comment>
<keyword evidence="3 10" id="KW-0812">Transmembrane</keyword>
<accession>A0A7H0JXX0</accession>
<dbReference type="Pfam" id="PF02537">
    <property type="entry name" value="CRCB"/>
    <property type="match status" value="1"/>
</dbReference>
<dbReference type="InterPro" id="IPR003691">
    <property type="entry name" value="FluC"/>
</dbReference>
<name>A0A7H0JXX0_9CORY</name>
<comment type="function">
    <text evidence="9 10">Fluoride-specific ion channel. Important for reducing fluoride concentration in the cell, thus reducing its toxicity.</text>
</comment>
<evidence type="ECO:0000256" key="4">
    <source>
        <dbReference type="ARBA" id="ARBA00022989"/>
    </source>
</evidence>
<comment type="catalytic activity">
    <reaction evidence="8">
        <text>fluoride(in) = fluoride(out)</text>
        <dbReference type="Rhea" id="RHEA:76159"/>
        <dbReference type="ChEBI" id="CHEBI:17051"/>
    </reaction>
    <physiologicalReaction direction="left-to-right" evidence="8">
        <dbReference type="Rhea" id="RHEA:76160"/>
    </physiologicalReaction>
</comment>
<dbReference type="GO" id="GO:0140114">
    <property type="term" value="P:cellular detoxification of fluoride"/>
    <property type="evidence" value="ECO:0007669"/>
    <property type="project" value="UniProtKB-UniRule"/>
</dbReference>
<keyword evidence="6 10" id="KW-0407">Ion channel</keyword>
<dbReference type="HAMAP" id="MF_00454">
    <property type="entry name" value="FluC"/>
    <property type="match status" value="1"/>
</dbReference>
<dbReference type="EMBL" id="CP061032">
    <property type="protein sequence ID" value="QNP89886.1"/>
    <property type="molecule type" value="Genomic_DNA"/>
</dbReference>
<feature type="transmembrane region" description="Helical" evidence="10">
    <location>
        <begin position="6"/>
        <end position="28"/>
    </location>
</feature>
<protein>
    <recommendedName>
        <fullName evidence="10">Fluoride-specific ion channel FluC</fullName>
    </recommendedName>
</protein>
<feature type="binding site" evidence="10">
    <location>
        <position position="74"/>
    </location>
    <ligand>
        <name>Na(+)</name>
        <dbReference type="ChEBI" id="CHEBI:29101"/>
        <note>structural</note>
    </ligand>
</feature>
<dbReference type="GO" id="GO:0046872">
    <property type="term" value="F:metal ion binding"/>
    <property type="evidence" value="ECO:0007669"/>
    <property type="project" value="UniProtKB-KW"/>
</dbReference>
<evidence type="ECO:0000256" key="10">
    <source>
        <dbReference type="HAMAP-Rule" id="MF_00454"/>
    </source>
</evidence>
<dbReference type="GO" id="GO:0062054">
    <property type="term" value="F:fluoride channel activity"/>
    <property type="evidence" value="ECO:0007669"/>
    <property type="project" value="UniProtKB-UniRule"/>
</dbReference>
<dbReference type="Proteomes" id="UP000516235">
    <property type="component" value="Chromosome"/>
</dbReference>
<dbReference type="AlphaFoldDB" id="A0A7H0JXX0"/>
<evidence type="ECO:0000256" key="1">
    <source>
        <dbReference type="ARBA" id="ARBA00004651"/>
    </source>
</evidence>
<evidence type="ECO:0000256" key="8">
    <source>
        <dbReference type="ARBA" id="ARBA00035585"/>
    </source>
</evidence>
<feature type="transmembrane region" description="Helical" evidence="10">
    <location>
        <begin position="37"/>
        <end position="57"/>
    </location>
</feature>
<keyword evidence="10" id="KW-0406">Ion transport</keyword>
<keyword evidence="14" id="KW-1185">Reference proteome</keyword>
<evidence type="ECO:0000256" key="3">
    <source>
        <dbReference type="ARBA" id="ARBA00022692"/>
    </source>
</evidence>
<proteinExistence type="inferred from homology"/>
<dbReference type="EMBL" id="JACMYE010000011">
    <property type="protein sequence ID" value="MBC3179824.1"/>
    <property type="molecule type" value="Genomic_DNA"/>
</dbReference>
<keyword evidence="5 10" id="KW-0472">Membrane</keyword>
<keyword evidence="10" id="KW-0479">Metal-binding</keyword>
<dbReference type="KEGG" id="cluj:IAU68_09460"/>
<comment type="activity regulation">
    <text evidence="10">Na(+) is not transported, but it plays an essential structural role and its presence is essential for fluoride channel function.</text>
</comment>
<evidence type="ECO:0000256" key="7">
    <source>
        <dbReference type="ARBA" id="ARBA00035120"/>
    </source>
</evidence>
<reference evidence="13 14" key="1">
    <citation type="submission" date="2020-08" db="EMBL/GenBank/DDBJ databases">
        <title>novel species in genus Corynebacterium.</title>
        <authorList>
            <person name="Zhang G."/>
        </authorList>
    </citation>
    <scope>NUCLEOTIDE SEQUENCE [LARGE SCALE GENOMIC DNA]</scope>
    <source>
        <strain evidence="12">Zg-917</strain>
        <strain evidence="13 14">zg-917</strain>
    </source>
</reference>
<feature type="binding site" evidence="10">
    <location>
        <position position="71"/>
    </location>
    <ligand>
        <name>Na(+)</name>
        <dbReference type="ChEBI" id="CHEBI:29101"/>
        <note>structural</note>
    </ligand>
</feature>
<dbReference type="RefSeq" id="WP_171194626.1">
    <property type="nucleotide sequence ID" value="NZ_CP061032.1"/>
</dbReference>